<feature type="domain" description="Ribosome maturation protein SDO1/SBDS N-terminal" evidence="1">
    <location>
        <begin position="8"/>
        <end position="99"/>
    </location>
</feature>
<accession>A0A5N6SB72</accession>
<dbReference type="InterPro" id="IPR036786">
    <property type="entry name" value="Ribosome_mat_SBDS_N_sf"/>
</dbReference>
<dbReference type="SUPFAM" id="SSF89895">
    <property type="entry name" value="FYSH domain"/>
    <property type="match status" value="1"/>
</dbReference>
<gene>
    <name evidence="2" type="ORF">BDV38DRAFT_265130</name>
</gene>
<dbReference type="EMBL" id="ML743671">
    <property type="protein sequence ID" value="KAE8131197.1"/>
    <property type="molecule type" value="Genomic_DNA"/>
</dbReference>
<dbReference type="GeneID" id="43640542"/>
<keyword evidence="3" id="KW-1185">Reference proteome</keyword>
<organism evidence="2 3">
    <name type="scientific">Aspergillus pseudotamarii</name>
    <dbReference type="NCBI Taxonomy" id="132259"/>
    <lineage>
        <taxon>Eukaryota</taxon>
        <taxon>Fungi</taxon>
        <taxon>Dikarya</taxon>
        <taxon>Ascomycota</taxon>
        <taxon>Pezizomycotina</taxon>
        <taxon>Eurotiomycetes</taxon>
        <taxon>Eurotiomycetidae</taxon>
        <taxon>Eurotiales</taxon>
        <taxon>Aspergillaceae</taxon>
        <taxon>Aspergillus</taxon>
        <taxon>Aspergillus subgen. Circumdati</taxon>
    </lineage>
</organism>
<evidence type="ECO:0000313" key="2">
    <source>
        <dbReference type="EMBL" id="KAE8131197.1"/>
    </source>
</evidence>
<evidence type="ECO:0000313" key="3">
    <source>
        <dbReference type="Proteomes" id="UP000325672"/>
    </source>
</evidence>
<dbReference type="Proteomes" id="UP000325672">
    <property type="component" value="Unassembled WGS sequence"/>
</dbReference>
<dbReference type="RefSeq" id="XP_031907260.1">
    <property type="nucleotide sequence ID" value="XM_032056332.1"/>
</dbReference>
<dbReference type="Pfam" id="PF01172">
    <property type="entry name" value="SBDS_N"/>
    <property type="match status" value="1"/>
</dbReference>
<proteinExistence type="predicted"/>
<dbReference type="Gene3D" id="3.30.1250.10">
    <property type="entry name" value="Ribosome maturation protein SBDS, N-terminal domain"/>
    <property type="match status" value="1"/>
</dbReference>
<protein>
    <submittedName>
        <fullName evidence="2">Ribosome maturation protein</fullName>
    </submittedName>
</protein>
<name>A0A5N6SB72_ASPPS</name>
<dbReference type="OrthoDB" id="2567806at2759"/>
<dbReference type="InterPro" id="IPR019783">
    <property type="entry name" value="SDO1/SBDS_N"/>
</dbReference>
<evidence type="ECO:0000259" key="1">
    <source>
        <dbReference type="Pfam" id="PF01172"/>
    </source>
</evidence>
<reference evidence="2 3" key="1">
    <citation type="submission" date="2019-04" db="EMBL/GenBank/DDBJ databases">
        <title>Friends and foes A comparative genomics study of 23 Aspergillus species from section Flavi.</title>
        <authorList>
            <consortium name="DOE Joint Genome Institute"/>
            <person name="Kjaerbolling I."/>
            <person name="Vesth T."/>
            <person name="Frisvad J.C."/>
            <person name="Nybo J.L."/>
            <person name="Theobald S."/>
            <person name="Kildgaard S."/>
            <person name="Isbrandt T."/>
            <person name="Kuo A."/>
            <person name="Sato A."/>
            <person name="Lyhne E.K."/>
            <person name="Kogle M.E."/>
            <person name="Wiebenga A."/>
            <person name="Kun R.S."/>
            <person name="Lubbers R.J."/>
            <person name="Makela M.R."/>
            <person name="Barry K."/>
            <person name="Chovatia M."/>
            <person name="Clum A."/>
            <person name="Daum C."/>
            <person name="Haridas S."/>
            <person name="He G."/>
            <person name="LaButti K."/>
            <person name="Lipzen A."/>
            <person name="Mondo S."/>
            <person name="Riley R."/>
            <person name="Salamov A."/>
            <person name="Simmons B.A."/>
            <person name="Magnuson J.K."/>
            <person name="Henrissat B."/>
            <person name="Mortensen U.H."/>
            <person name="Larsen T.O."/>
            <person name="Devries R.P."/>
            <person name="Grigoriev I.V."/>
            <person name="Machida M."/>
            <person name="Baker S.E."/>
            <person name="Andersen M.R."/>
        </authorList>
    </citation>
    <scope>NUCLEOTIDE SEQUENCE [LARGE SCALE GENOMIC DNA]</scope>
    <source>
        <strain evidence="2 3">CBS 117625</strain>
    </source>
</reference>
<dbReference type="AlphaFoldDB" id="A0A5N6SB72"/>
<sequence>MTRGNTRQSKVFYKGLTEDFVIMVEDVTAVQNWRRDHSVPLAQVLDGWKIFTSRQHGPQGIHNEASRATLEREFGTSNYNDVISRILNEGEIQENINTERQGIRNESQGPRGIH</sequence>